<organism evidence="2">
    <name type="scientific">Melampsora larici-populina (strain 98AG31 / pathotype 3-4-7)</name>
    <name type="common">Poplar leaf rust fungus</name>
    <dbReference type="NCBI Taxonomy" id="747676"/>
    <lineage>
        <taxon>Eukaryota</taxon>
        <taxon>Fungi</taxon>
        <taxon>Dikarya</taxon>
        <taxon>Basidiomycota</taxon>
        <taxon>Pucciniomycotina</taxon>
        <taxon>Pucciniomycetes</taxon>
        <taxon>Pucciniales</taxon>
        <taxon>Melampsoraceae</taxon>
        <taxon>Melampsora</taxon>
    </lineage>
</organism>
<dbReference type="GeneID" id="18934013"/>
<dbReference type="GO" id="GO:0000793">
    <property type="term" value="C:condensed chromosome"/>
    <property type="evidence" value="ECO:0007669"/>
    <property type="project" value="TreeGrafter"/>
</dbReference>
<dbReference type="InterPro" id="IPR011989">
    <property type="entry name" value="ARM-like"/>
</dbReference>
<dbReference type="InterPro" id="IPR016024">
    <property type="entry name" value="ARM-type_fold"/>
</dbReference>
<dbReference type="GO" id="GO:0007076">
    <property type="term" value="P:mitotic chromosome condensation"/>
    <property type="evidence" value="ECO:0007669"/>
    <property type="project" value="InterPro"/>
</dbReference>
<dbReference type="InParanoid" id="F4RK37"/>
<keyword evidence="2" id="KW-1185">Reference proteome</keyword>
<dbReference type="PANTHER" id="PTHR14418">
    <property type="entry name" value="CONDENSIN COMPLEX SUBUNIT 3-RELATED"/>
    <property type="match status" value="1"/>
</dbReference>
<dbReference type="RefSeq" id="XP_007409473.1">
    <property type="nucleotide sequence ID" value="XM_007409411.1"/>
</dbReference>
<dbReference type="InterPro" id="IPR027165">
    <property type="entry name" value="CND3"/>
</dbReference>
<dbReference type="OrthoDB" id="27187at2759"/>
<dbReference type="PANTHER" id="PTHR14418:SF5">
    <property type="entry name" value="CONDENSIN COMPLEX SUBUNIT 3"/>
    <property type="match status" value="1"/>
</dbReference>
<evidence type="ECO:0000313" key="1">
    <source>
        <dbReference type="EMBL" id="EGG07031.1"/>
    </source>
</evidence>
<dbReference type="GO" id="GO:0000796">
    <property type="term" value="C:condensin complex"/>
    <property type="evidence" value="ECO:0007669"/>
    <property type="project" value="InterPro"/>
</dbReference>
<gene>
    <name evidence="1" type="ORF">MELLADRAFT_85909</name>
</gene>
<evidence type="ECO:0008006" key="3">
    <source>
        <dbReference type="Google" id="ProtNLM"/>
    </source>
</evidence>
<protein>
    <recommendedName>
        <fullName evidence="3">Condensin complex subunit 1 C-terminal domain-containing protein</fullName>
    </recommendedName>
</protein>
<dbReference type="Proteomes" id="UP000001072">
    <property type="component" value="Unassembled WGS sequence"/>
</dbReference>
<name>F4RK37_MELLP</name>
<sequence>MDSSDQTPTNRLLLHIIKYLNRGFEAKNQIVRFRCSQLLAYVVNSLEDIDDDLFSELKSKLLIRSHDKEKDVRQQAAIALMNFRPVGEEEDEDEDEVNVNDALIDLMIRDPSSEVRRTVLHKVCEVPTSIIARRYDETTRC</sequence>
<dbReference type="EMBL" id="GL883105">
    <property type="protein sequence ID" value="EGG07031.1"/>
    <property type="molecule type" value="Genomic_DNA"/>
</dbReference>
<dbReference type="Gene3D" id="1.25.10.10">
    <property type="entry name" value="Leucine-rich Repeat Variant"/>
    <property type="match status" value="1"/>
</dbReference>
<dbReference type="SUPFAM" id="SSF48371">
    <property type="entry name" value="ARM repeat"/>
    <property type="match status" value="1"/>
</dbReference>
<accession>F4RK37</accession>
<proteinExistence type="predicted"/>
<evidence type="ECO:0000313" key="2">
    <source>
        <dbReference type="Proteomes" id="UP000001072"/>
    </source>
</evidence>
<dbReference type="KEGG" id="mlr:MELLADRAFT_85909"/>
<dbReference type="AlphaFoldDB" id="F4RK37"/>
<dbReference type="VEuPathDB" id="FungiDB:MELLADRAFT_85909"/>
<reference evidence="2" key="1">
    <citation type="journal article" date="2011" name="Proc. Natl. Acad. Sci. U.S.A.">
        <title>Obligate biotrophy features unraveled by the genomic analysis of rust fungi.</title>
        <authorList>
            <person name="Duplessis S."/>
            <person name="Cuomo C.A."/>
            <person name="Lin Y.-C."/>
            <person name="Aerts A."/>
            <person name="Tisserant E."/>
            <person name="Veneault-Fourrey C."/>
            <person name="Joly D.L."/>
            <person name="Hacquard S."/>
            <person name="Amselem J."/>
            <person name="Cantarel B.L."/>
            <person name="Chiu R."/>
            <person name="Coutinho P.M."/>
            <person name="Feau N."/>
            <person name="Field M."/>
            <person name="Frey P."/>
            <person name="Gelhaye E."/>
            <person name="Goldberg J."/>
            <person name="Grabherr M.G."/>
            <person name="Kodira C.D."/>
            <person name="Kohler A."/>
            <person name="Kuees U."/>
            <person name="Lindquist E.A."/>
            <person name="Lucas S.M."/>
            <person name="Mago R."/>
            <person name="Mauceli E."/>
            <person name="Morin E."/>
            <person name="Murat C."/>
            <person name="Pangilinan J.L."/>
            <person name="Park R."/>
            <person name="Pearson M."/>
            <person name="Quesneville H."/>
            <person name="Rouhier N."/>
            <person name="Sakthikumar S."/>
            <person name="Salamov A.A."/>
            <person name="Schmutz J."/>
            <person name="Selles B."/>
            <person name="Shapiro H."/>
            <person name="Tanguay P."/>
            <person name="Tuskan G.A."/>
            <person name="Henrissat B."/>
            <person name="Van de Peer Y."/>
            <person name="Rouze P."/>
            <person name="Ellis J.G."/>
            <person name="Dodds P.N."/>
            <person name="Schein J.E."/>
            <person name="Zhong S."/>
            <person name="Hamelin R.C."/>
            <person name="Grigoriev I.V."/>
            <person name="Szabo L.J."/>
            <person name="Martin F."/>
        </authorList>
    </citation>
    <scope>NUCLEOTIDE SEQUENCE [LARGE SCALE GENOMIC DNA]</scope>
    <source>
        <strain evidence="2">98AG31 / pathotype 3-4-7</strain>
    </source>
</reference>
<dbReference type="HOGENOM" id="CLU_1825714_0_0_1"/>
<dbReference type="STRING" id="747676.F4RK37"/>
<dbReference type="eggNOG" id="KOG2025">
    <property type="taxonomic scope" value="Eukaryota"/>
</dbReference>